<reference evidence="2 3" key="1">
    <citation type="submission" date="2017-07" db="EMBL/GenBank/DDBJ databases">
        <title>Draft whole genome sequences of clinical Proprionibacteriaceae strains.</title>
        <authorList>
            <person name="Bernier A.-M."/>
            <person name="Bernard K."/>
            <person name="Domingo M.-C."/>
        </authorList>
    </citation>
    <scope>NUCLEOTIDE SEQUENCE [LARGE SCALE GENOMIC DNA]</scope>
    <source>
        <strain evidence="2 3">NML 150081</strain>
    </source>
</reference>
<evidence type="ECO:0008006" key="4">
    <source>
        <dbReference type="Google" id="ProtNLM"/>
    </source>
</evidence>
<keyword evidence="1" id="KW-0472">Membrane</keyword>
<dbReference type="AlphaFoldDB" id="A0A255EM24"/>
<dbReference type="EMBL" id="NMVJ01000001">
    <property type="protein sequence ID" value="OYN92599.1"/>
    <property type="molecule type" value="Genomic_DNA"/>
</dbReference>
<sequence>MVPPELYPPVPYAAGWLVSGIIAVILIVGLVGGTWWYTRPRPLPPPPPPPPPPHIDIQALGQRTADEIEQIRQASHQGAISSREAHQQISRLVRGFVTTASRIPVSHMTLSDLRDHVNAHAGLPGLADFVANIYPPNFAPDEAGPVDPAAQAAQQLVMTWR</sequence>
<dbReference type="OrthoDB" id="3784263at2"/>
<keyword evidence="3" id="KW-1185">Reference proteome</keyword>
<dbReference type="Proteomes" id="UP000216300">
    <property type="component" value="Unassembled WGS sequence"/>
</dbReference>
<accession>A0A255EM24</accession>
<dbReference type="RefSeq" id="WP_094452621.1">
    <property type="nucleotide sequence ID" value="NZ_NMVJ01000001.1"/>
</dbReference>
<evidence type="ECO:0000256" key="1">
    <source>
        <dbReference type="SAM" id="Phobius"/>
    </source>
</evidence>
<proteinExistence type="predicted"/>
<organism evidence="2 3">
    <name type="scientific">Parenemella sanctibonifatiensis</name>
    <dbReference type="NCBI Taxonomy" id="2016505"/>
    <lineage>
        <taxon>Bacteria</taxon>
        <taxon>Bacillati</taxon>
        <taxon>Actinomycetota</taxon>
        <taxon>Actinomycetes</taxon>
        <taxon>Propionibacteriales</taxon>
        <taxon>Propionibacteriaceae</taxon>
        <taxon>Parenemella</taxon>
    </lineage>
</organism>
<comment type="caution">
    <text evidence="2">The sequence shown here is derived from an EMBL/GenBank/DDBJ whole genome shotgun (WGS) entry which is preliminary data.</text>
</comment>
<gene>
    <name evidence="2" type="ORF">CGZ91_03740</name>
</gene>
<protein>
    <recommendedName>
        <fullName evidence="4">DUF4381 domain-containing protein</fullName>
    </recommendedName>
</protein>
<evidence type="ECO:0000313" key="2">
    <source>
        <dbReference type="EMBL" id="OYN92599.1"/>
    </source>
</evidence>
<evidence type="ECO:0000313" key="3">
    <source>
        <dbReference type="Proteomes" id="UP000216300"/>
    </source>
</evidence>
<keyword evidence="1" id="KW-1133">Transmembrane helix</keyword>
<name>A0A255EM24_9ACTN</name>
<keyword evidence="1" id="KW-0812">Transmembrane</keyword>
<feature type="transmembrane region" description="Helical" evidence="1">
    <location>
        <begin position="12"/>
        <end position="37"/>
    </location>
</feature>